<protein>
    <submittedName>
        <fullName evidence="1">Uncharacterized protein</fullName>
    </submittedName>
</protein>
<sequence>MKSTRTTAKSRWVRLPYSTTVYSRHHPSSVLSRVARGIGAVLAKATFLRQPPSLEQRGVSGVAASPLPSSSLATLPALAPGDILRDIAFFTQASEVNFFSTHPSLCAQMFGVVPGEIFEMGGGSAGPSSGAGEAESGSSIAGEAVVVVGARGGRLWVWAYGAATARVLPVPERGASATPSTAAEVRAVIVEHYQLRQIAHPSRAQCCAGSLKAREQDAQAELTRTVYAAFQCLCARAHEEAQRLYTPDQIAFLQCAPDLYVAAPKRGDRVTTASAAAVDAAGEDSESQQQQQLSDHMPPLPSSSTILSSIYTDIARHAPNADAVVLLAPRVELATGVVGWVGEGDVVLIDVLAGEEGYGKASLSASVVI</sequence>
<proteinExistence type="predicted"/>
<dbReference type="RefSeq" id="XP_067064861.1">
    <property type="nucleotide sequence ID" value="XM_067209811.1"/>
</dbReference>
<reference evidence="1 2" key="1">
    <citation type="submission" date="2021-02" db="EMBL/GenBank/DDBJ databases">
        <title>Leishmania (Mundinia) orientalis Genome sequencing and assembly.</title>
        <authorList>
            <person name="Almutairi H."/>
            <person name="Gatherer D."/>
        </authorList>
    </citation>
    <scope>NUCLEOTIDE SEQUENCE [LARGE SCALE GENOMIC DNA]</scope>
    <source>
        <strain evidence="1">LSCM4</strain>
    </source>
</reference>
<dbReference type="SMR" id="A0A836HN09"/>
<keyword evidence="2" id="KW-1185">Reference proteome</keyword>
<comment type="caution">
    <text evidence="1">The sequence shown here is derived from an EMBL/GenBank/DDBJ whole genome shotgun (WGS) entry which is preliminary data.</text>
</comment>
<dbReference type="KEGG" id="loi:92363745"/>
<dbReference type="Proteomes" id="UP000674143">
    <property type="component" value="Chromosome 13"/>
</dbReference>
<organism evidence="1 2">
    <name type="scientific">Leishmania orientalis</name>
    <dbReference type="NCBI Taxonomy" id="2249476"/>
    <lineage>
        <taxon>Eukaryota</taxon>
        <taxon>Discoba</taxon>
        <taxon>Euglenozoa</taxon>
        <taxon>Kinetoplastea</taxon>
        <taxon>Metakinetoplastina</taxon>
        <taxon>Trypanosomatida</taxon>
        <taxon>Trypanosomatidae</taxon>
        <taxon>Leishmaniinae</taxon>
        <taxon>Leishmania</taxon>
    </lineage>
</organism>
<evidence type="ECO:0000313" key="1">
    <source>
        <dbReference type="EMBL" id="KAG5484368.1"/>
    </source>
</evidence>
<dbReference type="AlphaFoldDB" id="A0A836HN09"/>
<dbReference type="GeneID" id="92363745"/>
<name>A0A836HN09_9TRYP</name>
<accession>A0A836HN09</accession>
<gene>
    <name evidence="1" type="ORF">LSCM4_07935</name>
</gene>
<evidence type="ECO:0000313" key="2">
    <source>
        <dbReference type="Proteomes" id="UP000674143"/>
    </source>
</evidence>
<dbReference type="EMBL" id="JAFHLR010000013">
    <property type="protein sequence ID" value="KAG5484368.1"/>
    <property type="molecule type" value="Genomic_DNA"/>
</dbReference>